<dbReference type="WBParaSite" id="ES5_v2.g16396.t1">
    <property type="protein sequence ID" value="ES5_v2.g16396.t1"/>
    <property type="gene ID" value="ES5_v2.g16396"/>
</dbReference>
<proteinExistence type="predicted"/>
<accession>A0AC34FGT4</accession>
<sequence length="276" mass="31790">MAENENHIALNQQELFLNSLKSVDNKQYQKEWKYQQVQQENHPLPSRQFEREMLKPENLATNRYASVPCNDFNRVTLHGKNYIHGNFIKGANGKKLAIATQGPLATTMNDFWEMVLQEKSPIIVMLCKCMEDKEMVPTEKCCLYWPTLIFHPIRTKSFIIHADLVQEIVYVIGGRTEKVIKTNIRIADRITKETVHKLDHFQYLDWKDQSIPASTHALMHLYKFYILPAIKKAGGPIVVHCSAGIGRTGVFVGAIFMLDLFLHNQLVSMPLVRPQN</sequence>
<name>A0AC34FGT4_9BILA</name>
<protein>
    <submittedName>
        <fullName evidence="2">Protein tyrosine phosphatase</fullName>
    </submittedName>
</protein>
<organism evidence="1 2">
    <name type="scientific">Panagrolaimus sp. ES5</name>
    <dbReference type="NCBI Taxonomy" id="591445"/>
    <lineage>
        <taxon>Eukaryota</taxon>
        <taxon>Metazoa</taxon>
        <taxon>Ecdysozoa</taxon>
        <taxon>Nematoda</taxon>
        <taxon>Chromadorea</taxon>
        <taxon>Rhabditida</taxon>
        <taxon>Tylenchina</taxon>
        <taxon>Panagrolaimomorpha</taxon>
        <taxon>Panagrolaimoidea</taxon>
        <taxon>Panagrolaimidae</taxon>
        <taxon>Panagrolaimus</taxon>
    </lineage>
</organism>
<evidence type="ECO:0000313" key="1">
    <source>
        <dbReference type="Proteomes" id="UP000887579"/>
    </source>
</evidence>
<evidence type="ECO:0000313" key="2">
    <source>
        <dbReference type="WBParaSite" id="ES5_v2.g16396.t1"/>
    </source>
</evidence>
<dbReference type="Proteomes" id="UP000887579">
    <property type="component" value="Unplaced"/>
</dbReference>
<reference evidence="2" key="1">
    <citation type="submission" date="2022-11" db="UniProtKB">
        <authorList>
            <consortium name="WormBaseParasite"/>
        </authorList>
    </citation>
    <scope>IDENTIFICATION</scope>
</reference>